<proteinExistence type="predicted"/>
<reference evidence="1 2" key="1">
    <citation type="journal article" date="2012" name="J. Bacteriol.">
        <title>Complete genome sequences of Desulfosporosinus orientis DSM765T, Desulfosporosinus youngiae DSM17734T, Desulfosporosinus meridiei DSM13257T, and Desulfosporosinus acidiphilus DSM22704T.</title>
        <authorList>
            <person name="Pester M."/>
            <person name="Brambilla E."/>
            <person name="Alazard D."/>
            <person name="Rattei T."/>
            <person name="Weinmaier T."/>
            <person name="Han J."/>
            <person name="Lucas S."/>
            <person name="Lapidus A."/>
            <person name="Cheng J.F."/>
            <person name="Goodwin L."/>
            <person name="Pitluck S."/>
            <person name="Peters L."/>
            <person name="Ovchinnikova G."/>
            <person name="Teshima H."/>
            <person name="Detter J.C."/>
            <person name="Han C.S."/>
            <person name="Tapia R."/>
            <person name="Land M.L."/>
            <person name="Hauser L."/>
            <person name="Kyrpides N.C."/>
            <person name="Ivanova N.N."/>
            <person name="Pagani I."/>
            <person name="Huntmann M."/>
            <person name="Wei C.L."/>
            <person name="Davenport K.W."/>
            <person name="Daligault H."/>
            <person name="Chain P.S."/>
            <person name="Chen A."/>
            <person name="Mavromatis K."/>
            <person name="Markowitz V."/>
            <person name="Szeto E."/>
            <person name="Mikhailova N."/>
            <person name="Pati A."/>
            <person name="Wagner M."/>
            <person name="Woyke T."/>
            <person name="Ollivier B."/>
            <person name="Klenk H.P."/>
            <person name="Spring S."/>
            <person name="Loy A."/>
        </authorList>
    </citation>
    <scope>NUCLEOTIDE SEQUENCE [LARGE SCALE GENOMIC DNA]</scope>
    <source>
        <strain evidence="2">DSM 22704 / JCM 16185 / SJ4</strain>
    </source>
</reference>
<accession>I4D7M0</accession>
<name>I4D7M0_DESAJ</name>
<organism evidence="1 2">
    <name type="scientific">Desulfosporosinus acidiphilus (strain DSM 22704 / JCM 16185 / SJ4)</name>
    <dbReference type="NCBI Taxonomy" id="646529"/>
    <lineage>
        <taxon>Bacteria</taxon>
        <taxon>Bacillati</taxon>
        <taxon>Bacillota</taxon>
        <taxon>Clostridia</taxon>
        <taxon>Eubacteriales</taxon>
        <taxon>Desulfitobacteriaceae</taxon>
        <taxon>Desulfosporosinus</taxon>
    </lineage>
</organism>
<evidence type="ECO:0000313" key="2">
    <source>
        <dbReference type="Proteomes" id="UP000002892"/>
    </source>
</evidence>
<sequence length="32" mass="3548">MNEIKKAIDSVILKQVIKVKYKYAPAVCSLPG</sequence>
<dbReference type="HOGENOM" id="CLU_3389084_0_0_9"/>
<protein>
    <submittedName>
        <fullName evidence="1">Uncharacterized protein</fullName>
    </submittedName>
</protein>
<dbReference type="AlphaFoldDB" id="I4D7M0"/>
<dbReference type="Proteomes" id="UP000002892">
    <property type="component" value="Chromosome"/>
</dbReference>
<keyword evidence="2" id="KW-1185">Reference proteome</keyword>
<gene>
    <name evidence="1" type="ordered locus">Desaci_2882</name>
</gene>
<dbReference type="KEGG" id="dai:Desaci_2882"/>
<evidence type="ECO:0000313" key="1">
    <source>
        <dbReference type="EMBL" id="AFM41794.1"/>
    </source>
</evidence>
<dbReference type="EMBL" id="CP003639">
    <property type="protein sequence ID" value="AFM41794.1"/>
    <property type="molecule type" value="Genomic_DNA"/>
</dbReference>
<dbReference type="STRING" id="646529.Desaci_2882"/>